<dbReference type="InterPro" id="IPR005742">
    <property type="entry name" value="TopoIV_A_Gneg"/>
</dbReference>
<dbReference type="SUPFAM" id="SSF56719">
    <property type="entry name" value="Type II DNA topoisomerase"/>
    <property type="match status" value="1"/>
</dbReference>
<evidence type="ECO:0000256" key="5">
    <source>
        <dbReference type="ARBA" id="ARBA00023136"/>
    </source>
</evidence>
<evidence type="ECO:0000256" key="10">
    <source>
        <dbReference type="SAM" id="MobiDB-lite"/>
    </source>
</evidence>
<comment type="caution">
    <text evidence="12">The sequence shown here is derived from an EMBL/GenBank/DDBJ whole genome shotgun (WGS) entry which is preliminary data.</text>
</comment>
<dbReference type="Gene3D" id="2.120.10.90">
    <property type="entry name" value="DNA gyrase/topoisomerase IV, subunit A, C-terminal"/>
    <property type="match status" value="1"/>
</dbReference>
<evidence type="ECO:0000256" key="4">
    <source>
        <dbReference type="ARBA" id="ARBA00023125"/>
    </source>
</evidence>
<dbReference type="OrthoDB" id="9806486at2"/>
<dbReference type="EC" id="5.6.2.2" evidence="7"/>
<evidence type="ECO:0000313" key="13">
    <source>
        <dbReference type="Proteomes" id="UP000249590"/>
    </source>
</evidence>
<keyword evidence="5 7" id="KW-0472">Membrane</keyword>
<dbReference type="GO" id="GO:0005737">
    <property type="term" value="C:cytoplasm"/>
    <property type="evidence" value="ECO:0007669"/>
    <property type="project" value="TreeGrafter"/>
</dbReference>
<keyword evidence="3 7" id="KW-0799">Topoisomerase</keyword>
<dbReference type="PROSITE" id="PS52040">
    <property type="entry name" value="TOPO_IIA"/>
    <property type="match status" value="1"/>
</dbReference>
<dbReference type="InterPro" id="IPR050220">
    <property type="entry name" value="Type_II_DNA_Topoisomerases"/>
</dbReference>
<proteinExistence type="inferred from homology"/>
<comment type="subunit">
    <text evidence="7">Heterotetramer composed of ParC and ParE.</text>
</comment>
<dbReference type="RefSeq" id="WP_111350025.1">
    <property type="nucleotide sequence ID" value="NZ_JAIWKD010000010.1"/>
</dbReference>
<dbReference type="GO" id="GO:0003918">
    <property type="term" value="F:DNA topoisomerase type II (double strand cut, ATP-hydrolyzing) activity"/>
    <property type="evidence" value="ECO:0007669"/>
    <property type="project" value="UniProtKB-UniRule"/>
</dbReference>
<dbReference type="AlphaFoldDB" id="A0A8B2NKU5"/>
<feature type="site" description="Interaction with DNA" evidence="7">
    <location>
        <position position="78"/>
    </location>
</feature>
<feature type="site" description="Interaction with DNA" evidence="7">
    <location>
        <position position="76"/>
    </location>
</feature>
<dbReference type="GO" id="GO:0007059">
    <property type="term" value="P:chromosome segregation"/>
    <property type="evidence" value="ECO:0007669"/>
    <property type="project" value="UniProtKB-UniRule"/>
</dbReference>
<feature type="active site" description="O-(5'-phospho-DNA)-tyrosine intermediate" evidence="7 8">
    <location>
        <position position="120"/>
    </location>
</feature>
<dbReference type="Pfam" id="PF00521">
    <property type="entry name" value="DNA_topoisoIV"/>
    <property type="match status" value="1"/>
</dbReference>
<feature type="region of interest" description="Disordered" evidence="10">
    <location>
        <begin position="707"/>
        <end position="745"/>
    </location>
</feature>
<dbReference type="InterPro" id="IPR002205">
    <property type="entry name" value="Topo_IIA_dom_A"/>
</dbReference>
<organism evidence="12 13">
    <name type="scientific">Acuticoccus sediminis</name>
    <dbReference type="NCBI Taxonomy" id="2184697"/>
    <lineage>
        <taxon>Bacteria</taxon>
        <taxon>Pseudomonadati</taxon>
        <taxon>Pseudomonadota</taxon>
        <taxon>Alphaproteobacteria</taxon>
        <taxon>Hyphomicrobiales</taxon>
        <taxon>Amorphaceae</taxon>
        <taxon>Acuticoccus</taxon>
    </lineage>
</organism>
<feature type="compositionally biased region" description="Basic and acidic residues" evidence="10">
    <location>
        <begin position="707"/>
        <end position="729"/>
    </location>
</feature>
<dbReference type="NCBIfam" id="TIGR01062">
    <property type="entry name" value="parC_Gneg"/>
    <property type="match status" value="1"/>
</dbReference>
<accession>A0A8B2NKU5</accession>
<evidence type="ECO:0000256" key="2">
    <source>
        <dbReference type="ARBA" id="ARBA00022475"/>
    </source>
</evidence>
<evidence type="ECO:0000256" key="3">
    <source>
        <dbReference type="ARBA" id="ARBA00023029"/>
    </source>
</evidence>
<dbReference type="GO" id="GO:0019897">
    <property type="term" value="C:extrinsic component of plasma membrane"/>
    <property type="evidence" value="ECO:0007669"/>
    <property type="project" value="UniProtKB-UniRule"/>
</dbReference>
<keyword evidence="6 7" id="KW-0413">Isomerase</keyword>
<dbReference type="Pfam" id="PF03989">
    <property type="entry name" value="DNA_gyraseA_C"/>
    <property type="match status" value="2"/>
</dbReference>
<reference evidence="12 13" key="1">
    <citation type="submission" date="2018-05" db="EMBL/GenBank/DDBJ databases">
        <title>Acuticoccus sediminis sp. nov., isolated from deep-sea sediment of Indian Ocean.</title>
        <authorList>
            <person name="Liu X."/>
            <person name="Lai Q."/>
            <person name="Du Y."/>
            <person name="Sun F."/>
            <person name="Zhang X."/>
            <person name="Wang S."/>
            <person name="Shao Z."/>
        </authorList>
    </citation>
    <scope>NUCLEOTIDE SEQUENCE [LARGE SCALE GENOMIC DNA]</scope>
    <source>
        <strain evidence="12 13">PTG4-2</strain>
    </source>
</reference>
<dbReference type="FunFam" id="1.10.268.10:FF:000001">
    <property type="entry name" value="DNA gyrase subunit A"/>
    <property type="match status" value="1"/>
</dbReference>
<sequence length="745" mass="83168">MSDSDDTNVDLKAALEERYLAYALSTIMHRALPDVRDGMKPVHRRLLFAMRQLRLDPGQAFKKSARVVGDVIGKYHPHGDTAVYDALVRLAQDFAVRYPLVDGQGNFGTVDGDSAAAMRYTEARMTDVARLLLDGLDEDAVDFRDTYDGSEREPVVLPGGFPNLLANGASGIAVGMATNVPPHNAAEIAEAALHLIKHPNARLETIFDPDNGPIRGPDFPTGGVIVESASSMAEAYRTGRGGFRTRARWEIEDLGRGTWQIVVTEIPYQVTKSRLIERIAELLDQKKLPLLADVRDESAEDIRVVLEPRSKTVDAALLMESLFRVTDLETRIPLNMNVLMGGQVPRVVGLIEVIRAWLDHLKEVAVRRAQHRLEKVVHRLEVLDGFLVVYLDLDRVIQIIRYEDDPKAELMKVFELTEVQAEAILNMRLRSLRRLEEMEIRKEHERLTAERAELEALLGSEDKQWQKVASSVREVRKLFGLDTKLGHRRTSFADAPSTISADIVAEAMIEREPITVVLSQKGWIRALRGHTDDFEKLAFRQDDQMGHWFHAQTTDKLLILTTDGRVYTLGADKLPGGRGHGEPLRLILELSGGVEISAMFVYEAGSQWLIASQMGRGFIVGADDLIGTTKRGRAVMSPADSDVAMLIVRADGDHVAVIGENRKLVVFPIEQVPTLARGRGVRLQRYKDGGLSDIKTFKAAEGLTWRDKSGREHRRSMDDLADWRGERASAGRMAPQGMPRTNKFN</sequence>
<dbReference type="InterPro" id="IPR035516">
    <property type="entry name" value="Gyrase/topoIV_suA_C"/>
</dbReference>
<protein>
    <recommendedName>
        <fullName evidence="7">DNA topoisomerase 4 subunit A</fullName>
        <ecNumber evidence="7">5.6.2.2</ecNumber>
    </recommendedName>
    <alternativeName>
        <fullName evidence="7">Topoisomerase IV subunit A</fullName>
    </alternativeName>
</protein>
<dbReference type="HAMAP" id="MF_00936">
    <property type="entry name" value="ParC_type1"/>
    <property type="match status" value="1"/>
</dbReference>
<keyword evidence="4 7" id="KW-0238">DNA-binding</keyword>
<keyword evidence="13" id="KW-1185">Reference proteome</keyword>
<comment type="subcellular location">
    <subcellularLocation>
        <location evidence="7">Cell membrane</location>
        <topology evidence="7">Peripheral membrane protein</topology>
    </subcellularLocation>
</comment>
<dbReference type="CDD" id="cd00187">
    <property type="entry name" value="TOP4c"/>
    <property type="match status" value="1"/>
</dbReference>
<dbReference type="GO" id="GO:0006265">
    <property type="term" value="P:DNA topological change"/>
    <property type="evidence" value="ECO:0007669"/>
    <property type="project" value="UniProtKB-UniRule"/>
</dbReference>
<keyword evidence="2 7" id="KW-1003">Cell membrane</keyword>
<comment type="function">
    <text evidence="7">Topoisomerase IV is essential for chromosome segregation. It relaxes supercoiled DNA. Performs the decatenation events required during the replication of a circular DNA molecule.</text>
</comment>
<evidence type="ECO:0000256" key="1">
    <source>
        <dbReference type="ARBA" id="ARBA00000185"/>
    </source>
</evidence>
<dbReference type="InterPro" id="IPR013760">
    <property type="entry name" value="Topo_IIA-like_dom_sf"/>
</dbReference>
<dbReference type="GO" id="GO:0009330">
    <property type="term" value="C:DNA topoisomerase type II (double strand cut, ATP-hydrolyzing) complex"/>
    <property type="evidence" value="ECO:0007669"/>
    <property type="project" value="TreeGrafter"/>
</dbReference>
<dbReference type="SMART" id="SM00434">
    <property type="entry name" value="TOP4c"/>
    <property type="match status" value="1"/>
</dbReference>
<dbReference type="EMBL" id="QHHQ01000006">
    <property type="protein sequence ID" value="RAH98725.1"/>
    <property type="molecule type" value="Genomic_DNA"/>
</dbReference>
<dbReference type="InterPro" id="IPR013757">
    <property type="entry name" value="Topo_IIA_A_a_sf"/>
</dbReference>
<dbReference type="Proteomes" id="UP000249590">
    <property type="component" value="Unassembled WGS sequence"/>
</dbReference>
<dbReference type="Gene3D" id="3.90.199.10">
    <property type="entry name" value="Topoisomerase II, domain 5"/>
    <property type="match status" value="1"/>
</dbReference>
<keyword evidence="9" id="KW-0175">Coiled coil</keyword>
<dbReference type="Gene3D" id="3.30.1360.40">
    <property type="match status" value="1"/>
</dbReference>
<evidence type="ECO:0000313" key="12">
    <source>
        <dbReference type="EMBL" id="RAH98725.1"/>
    </source>
</evidence>
<gene>
    <name evidence="7 12" type="primary">parC</name>
    <name evidence="12" type="ORF">DLJ53_24085</name>
</gene>
<feature type="site" description="Transition state stabilizer" evidence="7">
    <location>
        <position position="119"/>
    </location>
</feature>
<dbReference type="GO" id="GO:0005694">
    <property type="term" value="C:chromosome"/>
    <property type="evidence" value="ECO:0007669"/>
    <property type="project" value="InterPro"/>
</dbReference>
<dbReference type="PANTHER" id="PTHR43493:SF1">
    <property type="entry name" value="DNA TOPOISOMERASE 4 SUBUNIT A"/>
    <property type="match status" value="1"/>
</dbReference>
<comment type="similarity">
    <text evidence="7">Belongs to the type II topoisomerase GyrA/ParC subunit family. ParC type 1 subfamily.</text>
</comment>
<dbReference type="InterPro" id="IPR006691">
    <property type="entry name" value="GyrA/parC_rep"/>
</dbReference>
<dbReference type="PANTHER" id="PTHR43493">
    <property type="entry name" value="DNA GYRASE/TOPOISOMERASE SUBUNIT A"/>
    <property type="match status" value="1"/>
</dbReference>
<evidence type="ECO:0000256" key="9">
    <source>
        <dbReference type="SAM" id="Coils"/>
    </source>
</evidence>
<evidence type="ECO:0000256" key="7">
    <source>
        <dbReference type="HAMAP-Rule" id="MF_00936"/>
    </source>
</evidence>
<dbReference type="NCBIfam" id="NF004044">
    <property type="entry name" value="PRK05561.1"/>
    <property type="match status" value="1"/>
</dbReference>
<evidence type="ECO:0000259" key="11">
    <source>
        <dbReference type="PROSITE" id="PS52040"/>
    </source>
</evidence>
<feature type="coiled-coil region" evidence="9">
    <location>
        <begin position="435"/>
        <end position="464"/>
    </location>
</feature>
<comment type="catalytic activity">
    <reaction evidence="1 7 8">
        <text>ATP-dependent breakage, passage and rejoining of double-stranded DNA.</text>
        <dbReference type="EC" id="5.6.2.2"/>
    </reaction>
</comment>
<dbReference type="GO" id="GO:0003677">
    <property type="term" value="F:DNA binding"/>
    <property type="evidence" value="ECO:0007669"/>
    <property type="project" value="UniProtKB-UniRule"/>
</dbReference>
<name>A0A8B2NKU5_9HYPH</name>
<dbReference type="GO" id="GO:0005524">
    <property type="term" value="F:ATP binding"/>
    <property type="evidence" value="ECO:0007669"/>
    <property type="project" value="InterPro"/>
</dbReference>
<dbReference type="SUPFAM" id="SSF101904">
    <property type="entry name" value="GyrA/ParC C-terminal domain-like"/>
    <property type="match status" value="1"/>
</dbReference>
<dbReference type="Gene3D" id="1.10.268.10">
    <property type="entry name" value="Topoisomerase, domain 3"/>
    <property type="match status" value="1"/>
</dbReference>
<evidence type="ECO:0000256" key="6">
    <source>
        <dbReference type="ARBA" id="ARBA00023235"/>
    </source>
</evidence>
<dbReference type="InterPro" id="IPR013758">
    <property type="entry name" value="Topo_IIA_A/C_ab"/>
</dbReference>
<evidence type="ECO:0000256" key="8">
    <source>
        <dbReference type="PROSITE-ProRule" id="PRU01384"/>
    </source>
</evidence>
<feature type="site" description="Interaction with DNA" evidence="7">
    <location>
        <position position="40"/>
    </location>
</feature>
<feature type="domain" description="Topo IIA-type catalytic" evidence="11">
    <location>
        <begin position="32"/>
        <end position="503"/>
    </location>
</feature>